<evidence type="ECO:0000256" key="7">
    <source>
        <dbReference type="ARBA" id="ARBA00022729"/>
    </source>
</evidence>
<keyword evidence="7" id="KW-0732">Signal</keyword>
<dbReference type="GO" id="GO:0000155">
    <property type="term" value="F:phosphorelay sensor kinase activity"/>
    <property type="evidence" value="ECO:0007669"/>
    <property type="project" value="InterPro"/>
</dbReference>
<dbReference type="Proteomes" id="UP000238589">
    <property type="component" value="Unassembled WGS sequence"/>
</dbReference>
<keyword evidence="4" id="KW-1003">Cell membrane</keyword>
<comment type="function">
    <text evidence="14">Member of the two-component regulatory system BvgS/BvgA. Phosphorylates BvgA via a four-step phosphorelay in response to environmental signals.</text>
</comment>
<evidence type="ECO:0000256" key="17">
    <source>
        <dbReference type="PROSITE-ProRule" id="PRU00169"/>
    </source>
</evidence>
<keyword evidence="12" id="KW-0843">Virulence</keyword>
<dbReference type="Pfam" id="PF00512">
    <property type="entry name" value="HisKA"/>
    <property type="match status" value="1"/>
</dbReference>
<dbReference type="PANTHER" id="PTHR45339:SF1">
    <property type="entry name" value="HYBRID SIGNAL TRANSDUCTION HISTIDINE KINASE J"/>
    <property type="match status" value="1"/>
</dbReference>
<dbReference type="InterPro" id="IPR003594">
    <property type="entry name" value="HATPase_dom"/>
</dbReference>
<dbReference type="EMBL" id="PVLQ01000061">
    <property type="protein sequence ID" value="PRD64617.1"/>
    <property type="molecule type" value="Genomic_DNA"/>
</dbReference>
<dbReference type="CDD" id="cd00082">
    <property type="entry name" value="HisKA"/>
    <property type="match status" value="1"/>
</dbReference>
<dbReference type="Pfam" id="PF01627">
    <property type="entry name" value="Hpt"/>
    <property type="match status" value="1"/>
</dbReference>
<dbReference type="Gene3D" id="3.40.50.2300">
    <property type="match status" value="1"/>
</dbReference>
<dbReference type="SUPFAM" id="SSF55785">
    <property type="entry name" value="PYP-like sensor domain (PAS domain)"/>
    <property type="match status" value="1"/>
</dbReference>
<comment type="catalytic activity">
    <reaction evidence="1">
        <text>ATP + protein L-histidine = ADP + protein N-phospho-L-histidine.</text>
        <dbReference type="EC" id="2.7.13.3"/>
    </reaction>
</comment>
<dbReference type="InterPro" id="IPR011006">
    <property type="entry name" value="CheY-like_superfamily"/>
</dbReference>
<dbReference type="Gene3D" id="3.30.450.20">
    <property type="entry name" value="PAS domain"/>
    <property type="match status" value="1"/>
</dbReference>
<feature type="coiled-coil region" evidence="18">
    <location>
        <begin position="154"/>
        <end position="182"/>
    </location>
</feature>
<feature type="domain" description="Histidine kinase" evidence="19">
    <location>
        <begin position="182"/>
        <end position="402"/>
    </location>
</feature>
<dbReference type="GO" id="GO:0005886">
    <property type="term" value="C:plasma membrane"/>
    <property type="evidence" value="ECO:0007669"/>
    <property type="project" value="UniProtKB-SubCell"/>
</dbReference>
<evidence type="ECO:0000256" key="18">
    <source>
        <dbReference type="SAM" id="Coils"/>
    </source>
</evidence>
<dbReference type="PROSITE" id="PS50110">
    <property type="entry name" value="RESPONSE_REGULATORY"/>
    <property type="match status" value="1"/>
</dbReference>
<keyword evidence="5 17" id="KW-0597">Phosphoprotein</keyword>
<feature type="modified residue" description="Phosphohistidine" evidence="16">
    <location>
        <position position="739"/>
    </location>
</feature>
<dbReference type="InterPro" id="IPR001789">
    <property type="entry name" value="Sig_transdc_resp-reg_receiver"/>
</dbReference>
<evidence type="ECO:0000256" key="9">
    <source>
        <dbReference type="ARBA" id="ARBA00022840"/>
    </source>
</evidence>
<dbReference type="InterPro" id="IPR036890">
    <property type="entry name" value="HATPase_C_sf"/>
</dbReference>
<evidence type="ECO:0000256" key="2">
    <source>
        <dbReference type="ARBA" id="ARBA00004651"/>
    </source>
</evidence>
<dbReference type="InterPro" id="IPR004358">
    <property type="entry name" value="Sig_transdc_His_kin-like_C"/>
</dbReference>
<evidence type="ECO:0000256" key="1">
    <source>
        <dbReference type="ARBA" id="ARBA00000085"/>
    </source>
</evidence>
<keyword evidence="13" id="KW-0472">Membrane</keyword>
<evidence type="ECO:0000256" key="3">
    <source>
        <dbReference type="ARBA" id="ARBA00012438"/>
    </source>
</evidence>
<name>A0A2S9K2J7_9BURK</name>
<evidence type="ECO:0000256" key="6">
    <source>
        <dbReference type="ARBA" id="ARBA00022692"/>
    </source>
</evidence>
<feature type="modified residue" description="4-aspartylphosphate" evidence="17">
    <location>
        <position position="591"/>
    </location>
</feature>
<evidence type="ECO:0000256" key="16">
    <source>
        <dbReference type="PROSITE-ProRule" id="PRU00110"/>
    </source>
</evidence>
<dbReference type="SMART" id="SM00388">
    <property type="entry name" value="HisKA"/>
    <property type="match status" value="1"/>
</dbReference>
<dbReference type="CDD" id="cd00130">
    <property type="entry name" value="PAS"/>
    <property type="match status" value="1"/>
</dbReference>
<dbReference type="CDD" id="cd17546">
    <property type="entry name" value="REC_hyHK_CKI1_RcsC-like"/>
    <property type="match status" value="1"/>
</dbReference>
<gene>
    <name evidence="22" type="ORF">C6P64_13640</name>
</gene>
<evidence type="ECO:0000259" key="21">
    <source>
        <dbReference type="PROSITE" id="PS50894"/>
    </source>
</evidence>
<comment type="caution">
    <text evidence="22">The sequence shown here is derived from an EMBL/GenBank/DDBJ whole genome shotgun (WGS) entry which is preliminary data.</text>
</comment>
<dbReference type="Gene3D" id="1.10.287.130">
    <property type="match status" value="1"/>
</dbReference>
<evidence type="ECO:0000256" key="5">
    <source>
        <dbReference type="ARBA" id="ARBA00022553"/>
    </source>
</evidence>
<dbReference type="InterPro" id="IPR036641">
    <property type="entry name" value="HPT_dom_sf"/>
</dbReference>
<dbReference type="InterPro" id="IPR005467">
    <property type="entry name" value="His_kinase_dom"/>
</dbReference>
<dbReference type="SUPFAM" id="SSF47384">
    <property type="entry name" value="Homodimeric domain of signal transducing histidine kinase"/>
    <property type="match status" value="1"/>
</dbReference>
<reference evidence="22 23" key="1">
    <citation type="submission" date="2018-03" db="EMBL/GenBank/DDBJ databases">
        <title>Comparative genomics illustrates the genes involved in a hyperalkaliphilic mechanisms of Serpentinomonas isolated from highly-alkaline calcium-rich serpentinized springs.</title>
        <authorList>
            <person name="Suzuki S."/>
            <person name="Ishii S."/>
            <person name="Walworth N."/>
            <person name="Bird L."/>
            <person name="Kuenen J.G."/>
            <person name="Nealson K.H."/>
        </authorList>
    </citation>
    <scope>NUCLEOTIDE SEQUENCE [LARGE SCALE GENOMIC DNA]</scope>
    <source>
        <strain evidence="22 23">P1</strain>
    </source>
</reference>
<dbReference type="FunFam" id="3.30.565.10:FF:000010">
    <property type="entry name" value="Sensor histidine kinase RcsC"/>
    <property type="match status" value="1"/>
</dbReference>
<accession>A0A2S9K2J7</accession>
<keyword evidence="23" id="KW-1185">Reference proteome</keyword>
<dbReference type="OrthoDB" id="5290456at2"/>
<keyword evidence="8" id="KW-0547">Nucleotide-binding</keyword>
<evidence type="ECO:0000259" key="20">
    <source>
        <dbReference type="PROSITE" id="PS50110"/>
    </source>
</evidence>
<evidence type="ECO:0000256" key="4">
    <source>
        <dbReference type="ARBA" id="ARBA00022475"/>
    </source>
</evidence>
<organism evidence="22 23">
    <name type="scientific">Malikia granosa</name>
    <dbReference type="NCBI Taxonomy" id="263067"/>
    <lineage>
        <taxon>Bacteria</taxon>
        <taxon>Pseudomonadati</taxon>
        <taxon>Pseudomonadota</taxon>
        <taxon>Betaproteobacteria</taxon>
        <taxon>Burkholderiales</taxon>
        <taxon>Comamonadaceae</taxon>
        <taxon>Malikia</taxon>
    </lineage>
</organism>
<comment type="subcellular location">
    <subcellularLocation>
        <location evidence="2">Cell membrane</location>
        <topology evidence="2">Multi-pass membrane protein</topology>
    </subcellularLocation>
</comment>
<dbReference type="SMART" id="SM00448">
    <property type="entry name" value="REC"/>
    <property type="match status" value="1"/>
</dbReference>
<evidence type="ECO:0000256" key="8">
    <source>
        <dbReference type="ARBA" id="ARBA00022741"/>
    </source>
</evidence>
<dbReference type="PROSITE" id="PS50894">
    <property type="entry name" value="HPT"/>
    <property type="match status" value="1"/>
</dbReference>
<evidence type="ECO:0000313" key="22">
    <source>
        <dbReference type="EMBL" id="PRD64617.1"/>
    </source>
</evidence>
<evidence type="ECO:0000256" key="13">
    <source>
        <dbReference type="ARBA" id="ARBA00023136"/>
    </source>
</evidence>
<dbReference type="AlphaFoldDB" id="A0A2S9K2J7"/>
<dbReference type="PROSITE" id="PS50109">
    <property type="entry name" value="HIS_KIN"/>
    <property type="match status" value="1"/>
</dbReference>
<evidence type="ECO:0000256" key="15">
    <source>
        <dbReference type="ARBA" id="ARBA00070152"/>
    </source>
</evidence>
<dbReference type="EC" id="2.7.13.3" evidence="3"/>
<keyword evidence="10" id="KW-1133">Transmembrane helix</keyword>
<sequence length="805" mass="88036">MPWTGWSTTTRCRDWLRYACSNASPTPRMPAPLDAREAKPSTAALERTARLHFDYALSGILETDHQWLVQRCNRAGLNILRRSRKELQAQALDRLLQTGGSADVEPHFRLLQEQGVCHSVLRLPSASDAVQWLELSSVQAEEQLYIHFFEDVTLQREQAAAREAARAAAEEANQAKSALLANVSHELRTPLNGILGLTQLCLMDELPAQTRQRLDKIARSGQTLLRTLNDLLDAARIESGKMAYEWAPFDLWELLDELAAIVSHLALGKPLEIAFLLDPDVPRWLVGDRLRLQQILTNLLGNAVKFTAKGGVALEIGWAEDQGRRVLQLAVKDTGPGLDDATLTRLFQPFTQADSHTTRRFGGTGLGLAIARQLAHGMNGELQACSRIGVGSCFTLRLPLQGFSTTAPMPKPALGVVGINADRPLTRRALQQMLHAVGAEALDISLGDLPATTMRARIVDLAGSAASNWPEALAAEEPTLLLADALEAAQLRQRTPPSPRLRIITRPLTPMSLLDALADRPSAASDSQNGEVPGEFRGARVAVAEDMPINRDVIVGLLERAGIEVLLARDGQELLDWLDATLPTPELVLMDVHMPVMDGLAATRALRASGWTVPVVALSAGALDIEQTRCLAAGMNDFLSKPIDPDQLWGTLTRWLRPRRAEPTQHQTTAIDGTVGADRLQAWQEAGIDVDNALPRFLGCAGALERALEQLLVQHASDAETMADLLAQGQSKATLDMIHALKGCAATVGANRLLQRCQWLEASLTKYPLQPVQNMLDELNFELTSLIQVYQRPDFSCRQDTRATT</sequence>
<dbReference type="InterPro" id="IPR008207">
    <property type="entry name" value="Sig_transdc_His_kin_Hpt_dom"/>
</dbReference>
<keyword evidence="18" id="KW-0175">Coiled coil</keyword>
<dbReference type="SUPFAM" id="SSF52172">
    <property type="entry name" value="CheY-like"/>
    <property type="match status" value="1"/>
</dbReference>
<dbReference type="GO" id="GO:0005524">
    <property type="term" value="F:ATP binding"/>
    <property type="evidence" value="ECO:0007669"/>
    <property type="project" value="UniProtKB-KW"/>
</dbReference>
<dbReference type="InterPro" id="IPR003661">
    <property type="entry name" value="HisK_dim/P_dom"/>
</dbReference>
<dbReference type="InterPro" id="IPR035965">
    <property type="entry name" value="PAS-like_dom_sf"/>
</dbReference>
<evidence type="ECO:0000256" key="14">
    <source>
        <dbReference type="ARBA" id="ARBA00058004"/>
    </source>
</evidence>
<keyword evidence="6" id="KW-0812">Transmembrane</keyword>
<dbReference type="SMART" id="SM00387">
    <property type="entry name" value="HATPase_c"/>
    <property type="match status" value="1"/>
</dbReference>
<dbReference type="Gene3D" id="3.30.565.10">
    <property type="entry name" value="Histidine kinase-like ATPase, C-terminal domain"/>
    <property type="match status" value="1"/>
</dbReference>
<dbReference type="InterPro" id="IPR036097">
    <property type="entry name" value="HisK_dim/P_sf"/>
</dbReference>
<dbReference type="SUPFAM" id="SSF47226">
    <property type="entry name" value="Histidine-containing phosphotransfer domain, HPT domain"/>
    <property type="match status" value="1"/>
</dbReference>
<evidence type="ECO:0000256" key="10">
    <source>
        <dbReference type="ARBA" id="ARBA00022989"/>
    </source>
</evidence>
<evidence type="ECO:0000313" key="23">
    <source>
        <dbReference type="Proteomes" id="UP000238589"/>
    </source>
</evidence>
<dbReference type="CDD" id="cd16922">
    <property type="entry name" value="HATPase_EvgS-ArcB-TorS-like"/>
    <property type="match status" value="1"/>
</dbReference>
<feature type="domain" description="Response regulatory" evidence="20">
    <location>
        <begin position="540"/>
        <end position="656"/>
    </location>
</feature>
<dbReference type="PRINTS" id="PR00344">
    <property type="entry name" value="BCTRLSENSOR"/>
</dbReference>
<evidence type="ECO:0000256" key="12">
    <source>
        <dbReference type="ARBA" id="ARBA00023026"/>
    </source>
</evidence>
<dbReference type="SUPFAM" id="SSF55874">
    <property type="entry name" value="ATPase domain of HSP90 chaperone/DNA topoisomerase II/histidine kinase"/>
    <property type="match status" value="1"/>
</dbReference>
<keyword evidence="11" id="KW-0902">Two-component regulatory system</keyword>
<protein>
    <recommendedName>
        <fullName evidence="15">Virulence sensor protein BvgS</fullName>
        <ecNumber evidence="3">2.7.13.3</ecNumber>
    </recommendedName>
</protein>
<dbReference type="Gene3D" id="1.20.120.160">
    <property type="entry name" value="HPT domain"/>
    <property type="match status" value="1"/>
</dbReference>
<keyword evidence="9" id="KW-0067">ATP-binding</keyword>
<dbReference type="Pfam" id="PF00072">
    <property type="entry name" value="Response_reg"/>
    <property type="match status" value="1"/>
</dbReference>
<dbReference type="Pfam" id="PF02518">
    <property type="entry name" value="HATPase_c"/>
    <property type="match status" value="1"/>
</dbReference>
<evidence type="ECO:0000259" key="19">
    <source>
        <dbReference type="PROSITE" id="PS50109"/>
    </source>
</evidence>
<dbReference type="PANTHER" id="PTHR45339">
    <property type="entry name" value="HYBRID SIGNAL TRANSDUCTION HISTIDINE KINASE J"/>
    <property type="match status" value="1"/>
</dbReference>
<feature type="domain" description="HPt" evidence="21">
    <location>
        <begin position="700"/>
        <end position="793"/>
    </location>
</feature>
<proteinExistence type="predicted"/>
<dbReference type="InterPro" id="IPR000014">
    <property type="entry name" value="PAS"/>
</dbReference>
<evidence type="ECO:0000256" key="11">
    <source>
        <dbReference type="ARBA" id="ARBA00023012"/>
    </source>
</evidence>